<proteinExistence type="predicted"/>
<dbReference type="EMBL" id="JAVRRT010000005">
    <property type="protein sequence ID" value="KAK5172158.1"/>
    <property type="molecule type" value="Genomic_DNA"/>
</dbReference>
<dbReference type="PANTHER" id="PTHR38115:SF1">
    <property type="entry name" value="LIPOCALIN-LIKE DOMAIN-CONTAINING PROTEIN"/>
    <property type="match status" value="1"/>
</dbReference>
<sequence>MAVPPEITIHNLTGSYTLNRTLSDSSQQVLKMQSIGFLVRQAVAYSTVTVTLQQYTNPTTGLRHLDQTQTSTGGIRNFEDPIMDWKYTEKENWIWGKVKGRSRYAKLSEVEDEWMREGWEDGNAEVVEGYVEGLKDGWSAWQVWGFAVVGGERKHVRKILARRPKWKEQRIRMVYDWKGPAEVQASDAQGK</sequence>
<dbReference type="GeneID" id="89925142"/>
<protein>
    <submittedName>
        <fullName evidence="1">Uncharacterized protein</fullName>
    </submittedName>
</protein>
<gene>
    <name evidence="1" type="ORF">LTR77_003796</name>
</gene>
<dbReference type="AlphaFoldDB" id="A0AAV9PES4"/>
<dbReference type="Proteomes" id="UP001337655">
    <property type="component" value="Unassembled WGS sequence"/>
</dbReference>
<accession>A0AAV9PES4</accession>
<dbReference type="RefSeq" id="XP_064661002.1">
    <property type="nucleotide sequence ID" value="XM_064801051.1"/>
</dbReference>
<dbReference type="InterPro" id="IPR053037">
    <property type="entry name" value="Pericyclase_pydY-like"/>
</dbReference>
<comment type="caution">
    <text evidence="1">The sequence shown here is derived from an EMBL/GenBank/DDBJ whole genome shotgun (WGS) entry which is preliminary data.</text>
</comment>
<organism evidence="1 2">
    <name type="scientific">Saxophila tyrrhenica</name>
    <dbReference type="NCBI Taxonomy" id="1690608"/>
    <lineage>
        <taxon>Eukaryota</taxon>
        <taxon>Fungi</taxon>
        <taxon>Dikarya</taxon>
        <taxon>Ascomycota</taxon>
        <taxon>Pezizomycotina</taxon>
        <taxon>Dothideomycetes</taxon>
        <taxon>Dothideomycetidae</taxon>
        <taxon>Mycosphaerellales</taxon>
        <taxon>Extremaceae</taxon>
        <taxon>Saxophila</taxon>
    </lineage>
</organism>
<reference evidence="1 2" key="1">
    <citation type="submission" date="2023-08" db="EMBL/GenBank/DDBJ databases">
        <title>Black Yeasts Isolated from many extreme environments.</title>
        <authorList>
            <person name="Coleine C."/>
            <person name="Stajich J.E."/>
            <person name="Selbmann L."/>
        </authorList>
    </citation>
    <scope>NUCLEOTIDE SEQUENCE [LARGE SCALE GENOMIC DNA]</scope>
    <source>
        <strain evidence="1 2">CCFEE 5935</strain>
    </source>
</reference>
<keyword evidence="2" id="KW-1185">Reference proteome</keyword>
<evidence type="ECO:0000313" key="1">
    <source>
        <dbReference type="EMBL" id="KAK5172158.1"/>
    </source>
</evidence>
<dbReference type="PANTHER" id="PTHR38115">
    <property type="entry name" value="LIPOCALIN-LIKE DOMAIN-CONTAINING PROTEIN"/>
    <property type="match status" value="1"/>
</dbReference>
<name>A0AAV9PES4_9PEZI</name>
<evidence type="ECO:0000313" key="2">
    <source>
        <dbReference type="Proteomes" id="UP001337655"/>
    </source>
</evidence>